<name>A0AAF5HYJ8_STRER</name>
<dbReference type="InterPro" id="IPR001715">
    <property type="entry name" value="CH_dom"/>
</dbReference>
<dbReference type="AlphaFoldDB" id="A0AAF5HYJ8"/>
<reference evidence="7" key="1">
    <citation type="submission" date="2024-02" db="UniProtKB">
        <authorList>
            <consortium name="WormBaseParasite"/>
        </authorList>
    </citation>
    <scope>IDENTIFICATION</scope>
</reference>
<dbReference type="Gene3D" id="1.10.418.10">
    <property type="entry name" value="Calponin-like domain"/>
    <property type="match status" value="1"/>
</dbReference>
<proteinExistence type="predicted"/>
<dbReference type="PANTHER" id="PTHR22706:SF1">
    <property type="entry name" value="ASSEMBLY FACTOR FOR SPINDLE MICROTUBULES"/>
    <property type="match status" value="1"/>
</dbReference>
<dbReference type="CDD" id="cd23766">
    <property type="entry name" value="IQCG"/>
    <property type="match status" value="1"/>
</dbReference>
<keyword evidence="3" id="KW-0677">Repeat</keyword>
<keyword evidence="2" id="KW-0963">Cytoplasm</keyword>
<dbReference type="WBParaSite" id="TCONS_00002898.p1">
    <property type="protein sequence ID" value="TCONS_00002898.p1"/>
    <property type="gene ID" value="XLOC_002691"/>
</dbReference>
<evidence type="ECO:0000259" key="5">
    <source>
        <dbReference type="PROSITE" id="PS50021"/>
    </source>
</evidence>
<comment type="subcellular location">
    <subcellularLocation>
        <location evidence="1">Cytoplasm</location>
    </subcellularLocation>
</comment>
<evidence type="ECO:0000256" key="1">
    <source>
        <dbReference type="ARBA" id="ARBA00004496"/>
    </source>
</evidence>
<dbReference type="InterPro" id="IPR051185">
    <property type="entry name" value="ASPM"/>
</dbReference>
<dbReference type="GO" id="GO:0051295">
    <property type="term" value="P:establishment of meiotic spindle localization"/>
    <property type="evidence" value="ECO:0007669"/>
    <property type="project" value="TreeGrafter"/>
</dbReference>
<dbReference type="GO" id="GO:0007051">
    <property type="term" value="P:spindle organization"/>
    <property type="evidence" value="ECO:0007669"/>
    <property type="project" value="TreeGrafter"/>
</dbReference>
<keyword evidence="4" id="KW-0112">Calmodulin-binding</keyword>
<evidence type="ECO:0000256" key="3">
    <source>
        <dbReference type="ARBA" id="ARBA00022737"/>
    </source>
</evidence>
<protein>
    <submittedName>
        <fullName evidence="7">Calponin-homology (CH) domain-containing protein</fullName>
    </submittedName>
</protein>
<dbReference type="PROSITE" id="PS50096">
    <property type="entry name" value="IQ"/>
    <property type="match status" value="1"/>
</dbReference>
<dbReference type="PROSITE" id="PS50021">
    <property type="entry name" value="CH"/>
    <property type="match status" value="1"/>
</dbReference>
<dbReference type="Pfam" id="PF00612">
    <property type="entry name" value="IQ"/>
    <property type="match status" value="1"/>
</dbReference>
<dbReference type="InterPro" id="IPR036872">
    <property type="entry name" value="CH_dom_sf"/>
</dbReference>
<organism evidence="6 7">
    <name type="scientific">Strongyloides stercoralis</name>
    <name type="common">Threadworm</name>
    <dbReference type="NCBI Taxonomy" id="6248"/>
    <lineage>
        <taxon>Eukaryota</taxon>
        <taxon>Metazoa</taxon>
        <taxon>Ecdysozoa</taxon>
        <taxon>Nematoda</taxon>
        <taxon>Chromadorea</taxon>
        <taxon>Rhabditida</taxon>
        <taxon>Tylenchina</taxon>
        <taxon>Panagrolaimomorpha</taxon>
        <taxon>Strongyloidoidea</taxon>
        <taxon>Strongyloididae</taxon>
        <taxon>Strongyloides</taxon>
    </lineage>
</organism>
<sequence length="865" mass="99957">MLVEYIYSDSSLDSKKKCDAIRKKAQVLASLDKRNKLRKKNAEVRNTEKLKKSEEIDIFETTKKFLGEDVISVAPLTMSFRELSNSTMLTNSTTFSTKSGFVETKEEFQKRTELALISWINQLCGVDKECCNDMESFTEKARMKADNILKTSLLNQKMPMEPICKFKNSPIGLAKKASHWANTLLKAKESLEGCAFMNQIKDMVERADQICSSNVVPFSDIGLKNDTLKTLFNYNSTWLRLAIECIFDVELITPGNGSLKKTITSFLTKNLFSDPQILKSKTLCPGGKNFLTPLGIKYIQNHFITKFLQIVSVIEYFQTIELVIPRNPPMFEAQSMFRTSMDVVMWLRKAIISTKFNLKKALEKVDLSFCYEQKFIDTYVFIVKDLSTDLCDGIILAKVVEIVLKITDGSLISSLRQPRGDRIKKLGNVNDVLKFARDHDLDIGKIQAKDIVHGNLPRIIEMLWKIVGVFEAQKDEYVILRRFSNKIEKLSTHLDNPCRSIPNFLNGFEIVIHLCKQFALLKNLEVPRNIDDLTDGCLLYNVYDYFCSKYEGIPSSKFNGTTLLKKVFSIGQTRLGIPYDLANYTTISLRKYDSFKHFVKLYLEKCFIIMEYHESAYIITRVIRKIGLIKSSAALKIQSWYRGTIVRRKFAREIIERRDKINKMKQKMIEDDILDAHDLNIPLVSRFSNMCEVLTSMRTNDLKRILLQLDHFLHLSNHLGLYFVNSGGYKFLCFTIRSLNGLNSEKEIYLLFSKIFNLLLLNNSCFIEMKKDSNFIAETLLYNMFNCFDSVNVFVDHGNNLLLLWDKEKPRDPHKIFRKYVRNIVKKMPILLPNEICHKECSDEKIAPGDCKINRMISRLHSYLC</sequence>
<dbReference type="Proteomes" id="UP000035681">
    <property type="component" value="Unplaced"/>
</dbReference>
<dbReference type="SUPFAM" id="SSF47576">
    <property type="entry name" value="Calponin-homology domain, CH-domain"/>
    <property type="match status" value="1"/>
</dbReference>
<evidence type="ECO:0000313" key="6">
    <source>
        <dbReference type="Proteomes" id="UP000035681"/>
    </source>
</evidence>
<dbReference type="Pfam" id="PF00307">
    <property type="entry name" value="CH"/>
    <property type="match status" value="1"/>
</dbReference>
<accession>A0AAF5HYJ8</accession>
<dbReference type="SMART" id="SM00015">
    <property type="entry name" value="IQ"/>
    <property type="match status" value="1"/>
</dbReference>
<evidence type="ECO:0000256" key="2">
    <source>
        <dbReference type="ARBA" id="ARBA00022490"/>
    </source>
</evidence>
<feature type="domain" description="Calponin-homology (CH)" evidence="5">
    <location>
        <begin position="360"/>
        <end position="471"/>
    </location>
</feature>
<dbReference type="InterPro" id="IPR000048">
    <property type="entry name" value="IQ_motif_EF-hand-BS"/>
</dbReference>
<dbReference type="SMART" id="SM00033">
    <property type="entry name" value="CH"/>
    <property type="match status" value="1"/>
</dbReference>
<dbReference type="GO" id="GO:0000922">
    <property type="term" value="C:spindle pole"/>
    <property type="evidence" value="ECO:0007669"/>
    <property type="project" value="TreeGrafter"/>
</dbReference>
<evidence type="ECO:0000313" key="7">
    <source>
        <dbReference type="WBParaSite" id="TCONS_00002898.p1"/>
    </source>
</evidence>
<dbReference type="GO" id="GO:0005516">
    <property type="term" value="F:calmodulin binding"/>
    <property type="evidence" value="ECO:0007669"/>
    <property type="project" value="UniProtKB-KW"/>
</dbReference>
<keyword evidence="6" id="KW-1185">Reference proteome</keyword>
<evidence type="ECO:0000256" key="4">
    <source>
        <dbReference type="ARBA" id="ARBA00022860"/>
    </source>
</evidence>
<dbReference type="GO" id="GO:0005737">
    <property type="term" value="C:cytoplasm"/>
    <property type="evidence" value="ECO:0007669"/>
    <property type="project" value="UniProtKB-SubCell"/>
</dbReference>
<dbReference type="GO" id="GO:0000278">
    <property type="term" value="P:mitotic cell cycle"/>
    <property type="evidence" value="ECO:0007669"/>
    <property type="project" value="TreeGrafter"/>
</dbReference>
<dbReference type="PANTHER" id="PTHR22706">
    <property type="entry name" value="ASSEMBLY FACTOR FOR SPINDLE MICROTUBULES"/>
    <property type="match status" value="1"/>
</dbReference>